<evidence type="ECO:0000256" key="2">
    <source>
        <dbReference type="ARBA" id="ARBA00022801"/>
    </source>
</evidence>
<dbReference type="SMART" id="SM00824">
    <property type="entry name" value="PKS_TE"/>
    <property type="match status" value="1"/>
</dbReference>
<dbReference type="Gene3D" id="3.40.50.1820">
    <property type="entry name" value="alpha/beta hydrolase"/>
    <property type="match status" value="1"/>
</dbReference>
<dbReference type="EMBL" id="LMWL01000026">
    <property type="protein sequence ID" value="KUM95920.1"/>
    <property type="molecule type" value="Genomic_DNA"/>
</dbReference>
<proteinExistence type="inferred from homology"/>
<accession>A0A101NMB0</accession>
<comment type="similarity">
    <text evidence="1">Belongs to the thioesterase family.</text>
</comment>
<protein>
    <submittedName>
        <fullName evidence="4">Oleoyl-ACP hydrolase</fullName>
    </submittedName>
</protein>
<dbReference type="SUPFAM" id="SSF53474">
    <property type="entry name" value="alpha/beta-Hydrolases"/>
    <property type="match status" value="1"/>
</dbReference>
<feature type="domain" description="Thioesterase TesA-like" evidence="3">
    <location>
        <begin position="28"/>
        <end position="251"/>
    </location>
</feature>
<dbReference type="GO" id="GO:0016787">
    <property type="term" value="F:hydrolase activity"/>
    <property type="evidence" value="ECO:0007669"/>
    <property type="project" value="UniProtKB-KW"/>
</dbReference>
<name>A0A101NMB0_9ACTN</name>
<dbReference type="Pfam" id="PF00975">
    <property type="entry name" value="Thioesterase"/>
    <property type="match status" value="1"/>
</dbReference>
<sequence>MGIDDGSDDESLWLRRFAPADHAENRLVCFPHAGASAPFFLPMARALAPAVDVLAVQYPGRQDRRAEPCIDDIPTLADHIAHALTGALDRPLSLFGHSMGAVLAFEVARRLQRDHPGQPAHLFVSGRRAPTRYREETHHLLDDEAIVAEIRSRRGPQARAMENREVREMVLPTLRGDYTAVGRYRYVAGDPLRCPVTAIVGDRDREASVEEVRDWEEQAPEGGFDFRVFPGGHFYLVKEIAGVVSVVSDRLAPTTGTGLRR</sequence>
<dbReference type="InterPro" id="IPR012223">
    <property type="entry name" value="TEII"/>
</dbReference>
<dbReference type="GO" id="GO:0008610">
    <property type="term" value="P:lipid biosynthetic process"/>
    <property type="evidence" value="ECO:0007669"/>
    <property type="project" value="TreeGrafter"/>
</dbReference>
<reference evidence="4 5" key="1">
    <citation type="submission" date="2015-10" db="EMBL/GenBank/DDBJ databases">
        <title>Draft genome sequence of Streptomyces cellostaticus DSM 40189, type strain for the species Streptomyces cellostaticus.</title>
        <authorList>
            <person name="Ruckert C."/>
            <person name="Winkler A."/>
            <person name="Kalinowski J."/>
            <person name="Kampfer P."/>
            <person name="Glaeser S."/>
        </authorList>
    </citation>
    <scope>NUCLEOTIDE SEQUENCE [LARGE SCALE GENOMIC DNA]</scope>
    <source>
        <strain evidence="4 5">DSM 40189</strain>
    </source>
</reference>
<evidence type="ECO:0000259" key="3">
    <source>
        <dbReference type="SMART" id="SM00824"/>
    </source>
</evidence>
<dbReference type="PANTHER" id="PTHR11487">
    <property type="entry name" value="THIOESTERASE"/>
    <property type="match status" value="1"/>
</dbReference>
<evidence type="ECO:0000313" key="5">
    <source>
        <dbReference type="Proteomes" id="UP000054241"/>
    </source>
</evidence>
<organism evidence="4 5">
    <name type="scientific">Streptomyces cellostaticus</name>
    <dbReference type="NCBI Taxonomy" id="67285"/>
    <lineage>
        <taxon>Bacteria</taxon>
        <taxon>Bacillati</taxon>
        <taxon>Actinomycetota</taxon>
        <taxon>Actinomycetes</taxon>
        <taxon>Kitasatosporales</taxon>
        <taxon>Streptomycetaceae</taxon>
        <taxon>Streptomyces</taxon>
    </lineage>
</organism>
<keyword evidence="5" id="KW-1185">Reference proteome</keyword>
<gene>
    <name evidence="4" type="ORF">AQI88_15045</name>
</gene>
<dbReference type="PANTHER" id="PTHR11487:SF0">
    <property type="entry name" value="S-ACYL FATTY ACID SYNTHASE THIOESTERASE, MEDIUM CHAIN"/>
    <property type="match status" value="1"/>
</dbReference>
<dbReference type="AlphaFoldDB" id="A0A101NMB0"/>
<dbReference type="InterPro" id="IPR001031">
    <property type="entry name" value="Thioesterase"/>
</dbReference>
<dbReference type="RefSeq" id="WP_066998067.1">
    <property type="nucleotide sequence ID" value="NZ_BNDU01000003.1"/>
</dbReference>
<keyword evidence="2 4" id="KW-0378">Hydrolase</keyword>
<evidence type="ECO:0000313" key="4">
    <source>
        <dbReference type="EMBL" id="KUM95920.1"/>
    </source>
</evidence>
<dbReference type="InterPro" id="IPR029058">
    <property type="entry name" value="AB_hydrolase_fold"/>
</dbReference>
<dbReference type="OrthoDB" id="8480037at2"/>
<dbReference type="InterPro" id="IPR020802">
    <property type="entry name" value="TesA-like"/>
</dbReference>
<dbReference type="Proteomes" id="UP000054241">
    <property type="component" value="Unassembled WGS sequence"/>
</dbReference>
<evidence type="ECO:0000256" key="1">
    <source>
        <dbReference type="ARBA" id="ARBA00007169"/>
    </source>
</evidence>
<comment type="caution">
    <text evidence="4">The sequence shown here is derived from an EMBL/GenBank/DDBJ whole genome shotgun (WGS) entry which is preliminary data.</text>
</comment>
<dbReference type="STRING" id="67285.AQI88_15045"/>